<dbReference type="Proteomes" id="UP000770889">
    <property type="component" value="Unassembled WGS sequence"/>
</dbReference>
<proteinExistence type="predicted"/>
<evidence type="ECO:0000313" key="2">
    <source>
        <dbReference type="Proteomes" id="UP000770889"/>
    </source>
</evidence>
<reference evidence="1 2" key="1">
    <citation type="submission" date="2021-05" db="EMBL/GenBank/DDBJ databases">
        <title>Genetic and Functional Diversity in Clade A Lucinid endosymbionts from the Bahamas.</title>
        <authorList>
            <person name="Giani N.M."/>
            <person name="Engel A.S."/>
            <person name="Campbell B.J."/>
        </authorList>
    </citation>
    <scope>NUCLEOTIDE SEQUENCE [LARGE SCALE GENOMIC DNA]</scope>
    <source>
        <strain evidence="1">LUC16012Gg_MoonRockCtena</strain>
    </source>
</reference>
<accession>A0A944M7X2</accession>
<name>A0A944M7X2_9GAMM</name>
<comment type="caution">
    <text evidence="1">The sequence shown here is derived from an EMBL/GenBank/DDBJ whole genome shotgun (WGS) entry which is preliminary data.</text>
</comment>
<dbReference type="EMBL" id="JAHHGM010000006">
    <property type="protein sequence ID" value="MBT2989061.1"/>
    <property type="molecule type" value="Genomic_DNA"/>
</dbReference>
<gene>
    <name evidence="1" type="ORF">KME65_08845</name>
</gene>
<evidence type="ECO:0000313" key="1">
    <source>
        <dbReference type="EMBL" id="MBT2989061.1"/>
    </source>
</evidence>
<dbReference type="AlphaFoldDB" id="A0A944M7X2"/>
<sequence>MPSPLHTGRLVLTPEDPYLAPEDPGDLIQQLREIGFAGERLGQGSTSYMVGDQFMKLVTFMGCSPAIQSAPSDSDEPFCHLVQSGPHPLPIFLSGRNTTAPRCEACRKRVPQWQGIMGDWAQDPADFAATCPHCGHAQNPANYDWRQSAGCGRYMLCVENIFPQEAVPSTRLLSELQWITGNRPWHYFYIQE</sequence>
<protein>
    <submittedName>
        <fullName evidence="1">Uncharacterized protein</fullName>
    </submittedName>
</protein>
<organism evidence="1 2">
    <name type="scientific">Candidatus Thiodiazotropha taylori</name>
    <dbReference type="NCBI Taxonomy" id="2792791"/>
    <lineage>
        <taxon>Bacteria</taxon>
        <taxon>Pseudomonadati</taxon>
        <taxon>Pseudomonadota</taxon>
        <taxon>Gammaproteobacteria</taxon>
        <taxon>Chromatiales</taxon>
        <taxon>Sedimenticolaceae</taxon>
        <taxon>Candidatus Thiodiazotropha</taxon>
    </lineage>
</organism>